<evidence type="ECO:0000313" key="2">
    <source>
        <dbReference type="Proteomes" id="UP001565474"/>
    </source>
</evidence>
<keyword evidence="2" id="KW-1185">Reference proteome</keyword>
<dbReference type="RefSeq" id="WP_370091011.1">
    <property type="nucleotide sequence ID" value="NZ_JBGBZN010000002.1"/>
</dbReference>
<reference evidence="1 2" key="1">
    <citation type="submission" date="2024-07" db="EMBL/GenBank/DDBJ databases">
        <title>Genomic Encyclopedia of Type Strains, Phase V (KMG-V): Genome sequencing to study the core and pangenomes of soil and plant-associated prokaryotes.</title>
        <authorList>
            <person name="Whitman W."/>
        </authorList>
    </citation>
    <scope>NUCLEOTIDE SEQUENCE [LARGE SCALE GENOMIC DNA]</scope>
    <source>
        <strain evidence="1 2">USDA 222</strain>
    </source>
</reference>
<name>A0ABV4GFX1_9BRAD</name>
<organism evidence="1 2">
    <name type="scientific">Bradyrhizobium yuanmingense</name>
    <dbReference type="NCBI Taxonomy" id="108015"/>
    <lineage>
        <taxon>Bacteria</taxon>
        <taxon>Pseudomonadati</taxon>
        <taxon>Pseudomonadota</taxon>
        <taxon>Alphaproteobacteria</taxon>
        <taxon>Hyphomicrobiales</taxon>
        <taxon>Nitrobacteraceae</taxon>
        <taxon>Bradyrhizobium</taxon>
    </lineage>
</organism>
<comment type="caution">
    <text evidence="1">The sequence shown here is derived from an EMBL/GenBank/DDBJ whole genome shotgun (WGS) entry which is preliminary data.</text>
</comment>
<protein>
    <submittedName>
        <fullName evidence="1">Uncharacterized protein</fullName>
    </submittedName>
</protein>
<accession>A0ABV4GFX1</accession>
<gene>
    <name evidence="1" type="ORF">ABH992_003244</name>
</gene>
<dbReference type="Proteomes" id="UP001565474">
    <property type="component" value="Unassembled WGS sequence"/>
</dbReference>
<proteinExistence type="predicted"/>
<sequence>MLELDHALFRQADIHASPGSNFDVIQHHSFQLGSDVIILTDTRDVIDLRSTNLHSLTAMDFILV</sequence>
<evidence type="ECO:0000313" key="1">
    <source>
        <dbReference type="EMBL" id="MEY9470845.1"/>
    </source>
</evidence>
<dbReference type="EMBL" id="JBGBZN010000002">
    <property type="protein sequence ID" value="MEY9470845.1"/>
    <property type="molecule type" value="Genomic_DNA"/>
</dbReference>